<protein>
    <recommendedName>
        <fullName evidence="1">DUF7344 domain-containing protein</fullName>
    </recommendedName>
</protein>
<dbReference type="RefSeq" id="WP_276282484.1">
    <property type="nucleotide sequence ID" value="NZ_CP119810.1"/>
</dbReference>
<name>A0ABD5WEA1_9EURY</name>
<accession>A0ABD5WEA1</accession>
<dbReference type="InterPro" id="IPR055768">
    <property type="entry name" value="DUF7344"/>
</dbReference>
<sequence>MNDDPNRIDRVLQLLTSKERRRIIEYFHHVESDTATVEVLSAHLGRLRVEAGGTEAESTDGYQNELHHVHLPKMQDYGIVEYDPRSGHVRYRSDDQAEAITEFLTEL</sequence>
<comment type="caution">
    <text evidence="2">The sequence shown here is derived from an EMBL/GenBank/DDBJ whole genome shotgun (WGS) entry which is preliminary data.</text>
</comment>
<evidence type="ECO:0000259" key="1">
    <source>
        <dbReference type="Pfam" id="PF24035"/>
    </source>
</evidence>
<reference evidence="2 3" key="1">
    <citation type="journal article" date="2019" name="Int. J. Syst. Evol. Microbiol.">
        <title>The Global Catalogue of Microorganisms (GCM) 10K type strain sequencing project: providing services to taxonomists for standard genome sequencing and annotation.</title>
        <authorList>
            <consortium name="The Broad Institute Genomics Platform"/>
            <consortium name="The Broad Institute Genome Sequencing Center for Infectious Disease"/>
            <person name="Wu L."/>
            <person name="Ma J."/>
        </authorList>
    </citation>
    <scope>NUCLEOTIDE SEQUENCE [LARGE SCALE GENOMIC DNA]</scope>
    <source>
        <strain evidence="2 3">DT72</strain>
    </source>
</reference>
<organism evidence="2 3">
    <name type="scientific">Halorussus caseinilyticus</name>
    <dbReference type="NCBI Taxonomy" id="3034025"/>
    <lineage>
        <taxon>Archaea</taxon>
        <taxon>Methanobacteriati</taxon>
        <taxon>Methanobacteriota</taxon>
        <taxon>Stenosarchaea group</taxon>
        <taxon>Halobacteria</taxon>
        <taxon>Halobacteriales</taxon>
        <taxon>Haladaptataceae</taxon>
        <taxon>Halorussus</taxon>
    </lineage>
</organism>
<dbReference type="GeneID" id="79305243"/>
<dbReference type="Gene3D" id="1.10.10.10">
    <property type="entry name" value="Winged helix-like DNA-binding domain superfamily/Winged helix DNA-binding domain"/>
    <property type="match status" value="1"/>
</dbReference>
<dbReference type="AlphaFoldDB" id="A0ABD5WEA1"/>
<evidence type="ECO:0000313" key="3">
    <source>
        <dbReference type="Proteomes" id="UP001596407"/>
    </source>
</evidence>
<dbReference type="Pfam" id="PF24035">
    <property type="entry name" value="DUF7344"/>
    <property type="match status" value="1"/>
</dbReference>
<proteinExistence type="predicted"/>
<feature type="domain" description="DUF7344" evidence="1">
    <location>
        <begin position="13"/>
        <end position="90"/>
    </location>
</feature>
<evidence type="ECO:0000313" key="2">
    <source>
        <dbReference type="EMBL" id="MFC7078814.1"/>
    </source>
</evidence>
<gene>
    <name evidence="2" type="ORF">ACFQJ6_00385</name>
</gene>
<dbReference type="InterPro" id="IPR036388">
    <property type="entry name" value="WH-like_DNA-bd_sf"/>
</dbReference>
<keyword evidence="3" id="KW-1185">Reference proteome</keyword>
<dbReference type="Proteomes" id="UP001596407">
    <property type="component" value="Unassembled WGS sequence"/>
</dbReference>
<dbReference type="EMBL" id="JBHSZH010000001">
    <property type="protein sequence ID" value="MFC7078814.1"/>
    <property type="molecule type" value="Genomic_DNA"/>
</dbReference>